<dbReference type="AlphaFoldDB" id="A0A3L7ZTA0"/>
<evidence type="ECO:0000313" key="12">
    <source>
        <dbReference type="EMBL" id="TGY61212.1"/>
    </source>
</evidence>
<gene>
    <name evidence="11" type="ORF">D7V78_02470</name>
    <name evidence="12" type="ORF">E5342_04005</name>
</gene>
<comment type="similarity">
    <text evidence="2">Belongs to the TonB family.</text>
</comment>
<dbReference type="Proteomes" id="UP000310032">
    <property type="component" value="Unassembled WGS sequence"/>
</dbReference>
<keyword evidence="9" id="KW-0472">Membrane</keyword>
<dbReference type="SUPFAM" id="SSF74653">
    <property type="entry name" value="TolA/TonB C-terminal domain"/>
    <property type="match status" value="1"/>
</dbReference>
<evidence type="ECO:0000256" key="8">
    <source>
        <dbReference type="ARBA" id="ARBA00022989"/>
    </source>
</evidence>
<proteinExistence type="inferred from homology"/>
<keyword evidence="5" id="KW-0997">Cell inner membrane</keyword>
<evidence type="ECO:0000256" key="9">
    <source>
        <dbReference type="ARBA" id="ARBA00023136"/>
    </source>
</evidence>
<dbReference type="EMBL" id="RAYI01000002">
    <property type="protein sequence ID" value="RLT74898.1"/>
    <property type="molecule type" value="Genomic_DNA"/>
</dbReference>
<evidence type="ECO:0000256" key="4">
    <source>
        <dbReference type="ARBA" id="ARBA00022475"/>
    </source>
</evidence>
<evidence type="ECO:0000256" key="7">
    <source>
        <dbReference type="ARBA" id="ARBA00022927"/>
    </source>
</evidence>
<comment type="caution">
    <text evidence="11">The sequence shown here is derived from an EMBL/GenBank/DDBJ whole genome shotgun (WGS) entry which is preliminary data.</text>
</comment>
<evidence type="ECO:0000256" key="6">
    <source>
        <dbReference type="ARBA" id="ARBA00022692"/>
    </source>
</evidence>
<evidence type="ECO:0000256" key="1">
    <source>
        <dbReference type="ARBA" id="ARBA00004383"/>
    </source>
</evidence>
<dbReference type="InterPro" id="IPR037682">
    <property type="entry name" value="TonB_C"/>
</dbReference>
<dbReference type="NCBIfam" id="TIGR01352">
    <property type="entry name" value="tonB_Cterm"/>
    <property type="match status" value="1"/>
</dbReference>
<evidence type="ECO:0000313" key="14">
    <source>
        <dbReference type="Proteomes" id="UP000310032"/>
    </source>
</evidence>
<keyword evidence="7" id="KW-0653">Protein transport</keyword>
<sequence length="147" mass="16463">MKNKQVRTSLILRTIVLFVSLVLSFPVFGHSNDAQGDPLQPEDKVYKRVDIMPSYPGGTEAILAFIAENIQYPKDALEAGKQGTVVCEFVINKDGSFSDVRVVRGLSPSLDKEAIRVIKSFPKWEPGKNEGKVVRVLYTLPINFRIR</sequence>
<comment type="subcellular location">
    <subcellularLocation>
        <location evidence="1">Cell inner membrane</location>
        <topology evidence="1">Single-pass membrane protein</topology>
        <orientation evidence="1">Periplasmic side</orientation>
    </subcellularLocation>
</comment>
<dbReference type="InterPro" id="IPR051045">
    <property type="entry name" value="TonB-dependent_transducer"/>
</dbReference>
<keyword evidence="3" id="KW-0813">Transport</keyword>
<evidence type="ECO:0000256" key="5">
    <source>
        <dbReference type="ARBA" id="ARBA00022519"/>
    </source>
</evidence>
<dbReference type="PROSITE" id="PS52015">
    <property type="entry name" value="TONB_CTD"/>
    <property type="match status" value="1"/>
</dbReference>
<evidence type="ECO:0000313" key="13">
    <source>
        <dbReference type="Proteomes" id="UP000278164"/>
    </source>
</evidence>
<keyword evidence="4" id="KW-1003">Cell membrane</keyword>
<reference evidence="11 13" key="1">
    <citation type="submission" date="2018-09" db="EMBL/GenBank/DDBJ databases">
        <title>Murine metabolic-syndrome-specific gut microbial biobank.</title>
        <authorList>
            <person name="Liu C."/>
        </authorList>
    </citation>
    <scope>NUCLEOTIDE SEQUENCE [LARGE SCALE GENOMIC DNA]</scope>
    <source>
        <strain evidence="11 13">8-P5</strain>
    </source>
</reference>
<accession>A0A3L7ZTA0</accession>
<keyword evidence="8" id="KW-1133">Transmembrane helix</keyword>
<protein>
    <submittedName>
        <fullName evidence="11">Energy transducer TonB</fullName>
    </submittedName>
</protein>
<dbReference type="GO" id="GO:0055085">
    <property type="term" value="P:transmembrane transport"/>
    <property type="evidence" value="ECO:0007669"/>
    <property type="project" value="InterPro"/>
</dbReference>
<dbReference type="Pfam" id="PF03544">
    <property type="entry name" value="TonB_C"/>
    <property type="match status" value="1"/>
</dbReference>
<reference evidence="12 14" key="2">
    <citation type="submission" date="2019-04" db="EMBL/GenBank/DDBJ databases">
        <title>Microbes associate with the intestines of laboratory mice.</title>
        <authorList>
            <person name="Navarre W."/>
            <person name="Wong E."/>
            <person name="Huang K."/>
            <person name="Tropini C."/>
            <person name="Ng K."/>
            <person name="Yu B."/>
        </authorList>
    </citation>
    <scope>NUCLEOTIDE SEQUENCE [LARGE SCALE GENOMIC DNA]</scope>
    <source>
        <strain evidence="12 14">NM39_I3</strain>
    </source>
</reference>
<organism evidence="11 13">
    <name type="scientific">Parabacteroides distasonis</name>
    <dbReference type="NCBI Taxonomy" id="823"/>
    <lineage>
        <taxon>Bacteria</taxon>
        <taxon>Pseudomonadati</taxon>
        <taxon>Bacteroidota</taxon>
        <taxon>Bacteroidia</taxon>
        <taxon>Bacteroidales</taxon>
        <taxon>Tannerellaceae</taxon>
        <taxon>Parabacteroides</taxon>
    </lineage>
</organism>
<dbReference type="Gene3D" id="3.30.1150.10">
    <property type="match status" value="1"/>
</dbReference>
<evidence type="ECO:0000256" key="2">
    <source>
        <dbReference type="ARBA" id="ARBA00006555"/>
    </source>
</evidence>
<dbReference type="FunFam" id="3.30.1150.10:FF:000002">
    <property type="entry name" value="Energy transducer TonB"/>
    <property type="match status" value="1"/>
</dbReference>
<dbReference type="RefSeq" id="WP_121734852.1">
    <property type="nucleotide sequence ID" value="NZ_QXXG01000006.1"/>
</dbReference>
<dbReference type="GO" id="GO:0015031">
    <property type="term" value="P:protein transport"/>
    <property type="evidence" value="ECO:0007669"/>
    <property type="project" value="UniProtKB-KW"/>
</dbReference>
<dbReference type="PANTHER" id="PTHR33446">
    <property type="entry name" value="PROTEIN TONB-RELATED"/>
    <property type="match status" value="1"/>
</dbReference>
<dbReference type="GO" id="GO:0098797">
    <property type="term" value="C:plasma membrane protein complex"/>
    <property type="evidence" value="ECO:0007669"/>
    <property type="project" value="TreeGrafter"/>
</dbReference>
<dbReference type="Proteomes" id="UP000278164">
    <property type="component" value="Unassembled WGS sequence"/>
</dbReference>
<dbReference type="GO" id="GO:0031992">
    <property type="term" value="F:energy transducer activity"/>
    <property type="evidence" value="ECO:0007669"/>
    <property type="project" value="TreeGrafter"/>
</dbReference>
<dbReference type="OrthoDB" id="9814002at2"/>
<evidence type="ECO:0000259" key="10">
    <source>
        <dbReference type="PROSITE" id="PS52015"/>
    </source>
</evidence>
<name>A0A3L7ZTA0_PARDI</name>
<dbReference type="InterPro" id="IPR006260">
    <property type="entry name" value="TonB/TolA_C"/>
</dbReference>
<dbReference type="PANTHER" id="PTHR33446:SF2">
    <property type="entry name" value="PROTEIN TONB"/>
    <property type="match status" value="1"/>
</dbReference>
<feature type="domain" description="TonB C-terminal" evidence="10">
    <location>
        <begin position="57"/>
        <end position="147"/>
    </location>
</feature>
<evidence type="ECO:0000256" key="3">
    <source>
        <dbReference type="ARBA" id="ARBA00022448"/>
    </source>
</evidence>
<evidence type="ECO:0000313" key="11">
    <source>
        <dbReference type="EMBL" id="RLT74898.1"/>
    </source>
</evidence>
<dbReference type="EMBL" id="SRYM01000007">
    <property type="protein sequence ID" value="TGY61212.1"/>
    <property type="molecule type" value="Genomic_DNA"/>
</dbReference>
<keyword evidence="6" id="KW-0812">Transmembrane</keyword>